<dbReference type="RefSeq" id="WP_106679429.1">
    <property type="nucleotide sequence ID" value="NZ_JACHWV010000003.1"/>
</dbReference>
<dbReference type="PANTHER" id="PTHR33706">
    <property type="entry name" value="MORN VARIANT REPEAT PROTEIN"/>
    <property type="match status" value="1"/>
</dbReference>
<dbReference type="OrthoDB" id="9785122at2"/>
<dbReference type="InterPro" id="IPR011652">
    <property type="entry name" value="MORN_2"/>
</dbReference>
<gene>
    <name evidence="2" type="ORF">C7H61_10090</name>
</gene>
<protein>
    <submittedName>
        <fullName evidence="2">Preprotein translocase YidC</fullName>
    </submittedName>
</protein>
<organism evidence="2 3">
    <name type="scientific">Mesoflavibacter zeaxanthinifaciens subsp. sabulilitoris</name>
    <dbReference type="NCBI Taxonomy" id="1520893"/>
    <lineage>
        <taxon>Bacteria</taxon>
        <taxon>Pseudomonadati</taxon>
        <taxon>Bacteroidota</taxon>
        <taxon>Flavobacteriia</taxon>
        <taxon>Flavobacteriales</taxon>
        <taxon>Flavobacteriaceae</taxon>
        <taxon>Mesoflavibacter</taxon>
    </lineage>
</organism>
<reference evidence="2 3" key="1">
    <citation type="submission" date="2018-03" db="EMBL/GenBank/DDBJ databases">
        <title>Mesoflavibacter sp. HG37 and Mesoflavibacter sp. HG96 sp.nov., two marine bacteria isolated from seawater of Western Pacific Ocean.</title>
        <authorList>
            <person name="Cheng H."/>
            <person name="Wu Y.-H."/>
            <person name="Guo L.-L."/>
            <person name="Xu X.-W."/>
        </authorList>
    </citation>
    <scope>NUCLEOTIDE SEQUENCE [LARGE SCALE GENOMIC DNA]</scope>
    <source>
        <strain evidence="2 3">KCTC 42117</strain>
    </source>
</reference>
<evidence type="ECO:0000256" key="1">
    <source>
        <dbReference type="SAM" id="SignalP"/>
    </source>
</evidence>
<dbReference type="Pfam" id="PF07661">
    <property type="entry name" value="MORN_2"/>
    <property type="match status" value="3"/>
</dbReference>
<proteinExistence type="predicted"/>
<dbReference type="AlphaFoldDB" id="A0A2T1NB25"/>
<feature type="signal peptide" evidence="1">
    <location>
        <begin position="1"/>
        <end position="19"/>
    </location>
</feature>
<name>A0A2T1NB25_9FLAO</name>
<keyword evidence="1" id="KW-0732">Signal</keyword>
<accession>A0A2T1NB25</accession>
<dbReference type="EMBL" id="PXOT01000024">
    <property type="protein sequence ID" value="PSG89293.1"/>
    <property type="molecule type" value="Genomic_DNA"/>
</dbReference>
<dbReference type="PANTHER" id="PTHR33706:SF1">
    <property type="entry name" value="TPR REPEAT PROTEIN"/>
    <property type="match status" value="1"/>
</dbReference>
<feature type="chain" id="PRO_5015548168" evidence="1">
    <location>
        <begin position="20"/>
        <end position="238"/>
    </location>
</feature>
<dbReference type="Gene3D" id="3.90.930.1">
    <property type="match status" value="1"/>
</dbReference>
<keyword evidence="3" id="KW-1185">Reference proteome</keyword>
<dbReference type="Proteomes" id="UP000238430">
    <property type="component" value="Unassembled WGS sequence"/>
</dbReference>
<evidence type="ECO:0000313" key="2">
    <source>
        <dbReference type="EMBL" id="PSG89293.1"/>
    </source>
</evidence>
<evidence type="ECO:0000313" key="3">
    <source>
        <dbReference type="Proteomes" id="UP000238430"/>
    </source>
</evidence>
<sequence length="238" mass="27837">MKYILTFFIFTLSATVMFAQQLNQFDSNGKRHGKWKKNFEGTEVLRYEGQFEHGKEVGVFKFYQNLENKAVLAATRTFKKDTDIAQVVFYTSTGNKVSEGAMRGKTYVGKWLYYHKNSDQLMTSEFYNNKGKLEGLRTTYYLNGNVAEKANYKNGKLDGLSQWFSGEGVLIREYTYKDNMLHGAYKSYDEKGNLILEGQYQNDYRHGIWKTYKDGKLIEENDFTRRSKNPYKNNKKTP</sequence>
<dbReference type="SUPFAM" id="SSF82185">
    <property type="entry name" value="Histone H3 K4-specific methyltransferase SET7/9 N-terminal domain"/>
    <property type="match status" value="2"/>
</dbReference>
<comment type="caution">
    <text evidence="2">The sequence shown here is derived from an EMBL/GenBank/DDBJ whole genome shotgun (WGS) entry which is preliminary data.</text>
</comment>